<evidence type="ECO:0000256" key="2">
    <source>
        <dbReference type="ARBA" id="ARBA00008661"/>
    </source>
</evidence>
<evidence type="ECO:0000313" key="10">
    <source>
        <dbReference type="EMBL" id="NXI47182.1"/>
    </source>
</evidence>
<feature type="non-terminal residue" evidence="10">
    <location>
        <position position="75"/>
    </location>
</feature>
<reference evidence="10 11" key="1">
    <citation type="submission" date="2019-09" db="EMBL/GenBank/DDBJ databases">
        <title>Bird 10,000 Genomes (B10K) Project - Family phase.</title>
        <authorList>
            <person name="Zhang G."/>
        </authorList>
    </citation>
    <scope>NUCLEOTIDE SEQUENCE [LARGE SCALE GENOMIC DNA]</scope>
    <source>
        <strain evidence="10">B10K-DU-001-62</strain>
        <tissue evidence="10">Muscle</tissue>
    </source>
</reference>
<dbReference type="InterPro" id="IPR002659">
    <property type="entry name" value="Glyco_trans_31"/>
</dbReference>
<dbReference type="GO" id="GO:0000139">
    <property type="term" value="C:Golgi membrane"/>
    <property type="evidence" value="ECO:0007669"/>
    <property type="project" value="UniProtKB-SubCell"/>
</dbReference>
<organism evidence="10 11">
    <name type="scientific">Galbula dea</name>
    <dbReference type="NCBI Taxonomy" id="1109041"/>
    <lineage>
        <taxon>Eukaryota</taxon>
        <taxon>Metazoa</taxon>
        <taxon>Chordata</taxon>
        <taxon>Craniata</taxon>
        <taxon>Vertebrata</taxon>
        <taxon>Euteleostomi</taxon>
        <taxon>Archelosauria</taxon>
        <taxon>Archosauria</taxon>
        <taxon>Dinosauria</taxon>
        <taxon>Saurischia</taxon>
        <taxon>Theropoda</taxon>
        <taxon>Coelurosauria</taxon>
        <taxon>Aves</taxon>
        <taxon>Neognathae</taxon>
        <taxon>Neoaves</taxon>
        <taxon>Telluraves</taxon>
        <taxon>Coraciimorphae</taxon>
        <taxon>Piciformes</taxon>
        <taxon>Galbulidae</taxon>
        <taxon>Galbula</taxon>
    </lineage>
</organism>
<accession>A0A7K9TFC5</accession>
<keyword evidence="4 10" id="KW-0808">Transferase</keyword>
<dbReference type="OrthoDB" id="5512589at2759"/>
<dbReference type="GO" id="GO:0016758">
    <property type="term" value="F:hexosyltransferase activity"/>
    <property type="evidence" value="ECO:0007669"/>
    <property type="project" value="InterPro"/>
</dbReference>
<sequence>QPRKCRGRSPFLVLLVVTEPADTAGRSAIRQTWGNESGVPGVSILRLFLLGVHPVFGQALQGVLEEESLLHGDIL</sequence>
<keyword evidence="7" id="KW-1133">Transmembrane helix</keyword>
<protein>
    <submittedName>
        <fullName evidence="10">B3GT2 galactosyltransferase</fullName>
    </submittedName>
</protein>
<evidence type="ECO:0000256" key="5">
    <source>
        <dbReference type="ARBA" id="ARBA00022692"/>
    </source>
</evidence>
<evidence type="ECO:0000256" key="3">
    <source>
        <dbReference type="ARBA" id="ARBA00022676"/>
    </source>
</evidence>
<dbReference type="Pfam" id="PF01762">
    <property type="entry name" value="Galactosyl_T"/>
    <property type="match status" value="1"/>
</dbReference>
<dbReference type="EMBL" id="VWZX01010280">
    <property type="protein sequence ID" value="NXI47182.1"/>
    <property type="molecule type" value="Genomic_DNA"/>
</dbReference>
<dbReference type="Proteomes" id="UP000566440">
    <property type="component" value="Unassembled WGS sequence"/>
</dbReference>
<comment type="caution">
    <text evidence="10">The sequence shown here is derived from an EMBL/GenBank/DDBJ whole genome shotgun (WGS) entry which is preliminary data.</text>
</comment>
<evidence type="ECO:0000256" key="4">
    <source>
        <dbReference type="ARBA" id="ARBA00022679"/>
    </source>
</evidence>
<keyword evidence="11" id="KW-1185">Reference proteome</keyword>
<evidence type="ECO:0000256" key="9">
    <source>
        <dbReference type="ARBA" id="ARBA00023136"/>
    </source>
</evidence>
<evidence type="ECO:0000313" key="11">
    <source>
        <dbReference type="Proteomes" id="UP000566440"/>
    </source>
</evidence>
<comment type="similarity">
    <text evidence="2">Belongs to the glycosyltransferase 31 family.</text>
</comment>
<keyword evidence="6" id="KW-0735">Signal-anchor</keyword>
<evidence type="ECO:0000256" key="8">
    <source>
        <dbReference type="ARBA" id="ARBA00023034"/>
    </source>
</evidence>
<gene>
    <name evidence="10" type="primary">B3galt2_1</name>
    <name evidence="10" type="ORF">GALDEA_R16129</name>
</gene>
<dbReference type="AlphaFoldDB" id="A0A7K9TFC5"/>
<feature type="non-terminal residue" evidence="10">
    <location>
        <position position="1"/>
    </location>
</feature>
<evidence type="ECO:0000256" key="6">
    <source>
        <dbReference type="ARBA" id="ARBA00022968"/>
    </source>
</evidence>
<comment type="subcellular location">
    <subcellularLocation>
        <location evidence="1">Golgi apparatus membrane</location>
        <topology evidence="1">Single-pass type II membrane protein</topology>
    </subcellularLocation>
</comment>
<keyword evidence="3 10" id="KW-0328">Glycosyltransferase</keyword>
<evidence type="ECO:0000256" key="7">
    <source>
        <dbReference type="ARBA" id="ARBA00022989"/>
    </source>
</evidence>
<proteinExistence type="inferred from homology"/>
<evidence type="ECO:0000256" key="1">
    <source>
        <dbReference type="ARBA" id="ARBA00004323"/>
    </source>
</evidence>
<name>A0A7K9TFC5_9PICI</name>
<keyword evidence="8" id="KW-0333">Golgi apparatus</keyword>
<keyword evidence="9" id="KW-0472">Membrane</keyword>
<keyword evidence="5" id="KW-0812">Transmembrane</keyword>